<dbReference type="InterPro" id="IPR024007">
    <property type="entry name" value="FeFe-hyd_mat_HydG"/>
</dbReference>
<organism evidence="8 9">
    <name type="scientific">Sphaerochaeta halotolerans</name>
    <dbReference type="NCBI Taxonomy" id="2293840"/>
    <lineage>
        <taxon>Bacteria</taxon>
        <taxon>Pseudomonadati</taxon>
        <taxon>Spirochaetota</taxon>
        <taxon>Spirochaetia</taxon>
        <taxon>Spirochaetales</taxon>
        <taxon>Sphaerochaetaceae</taxon>
        <taxon>Sphaerochaeta</taxon>
    </lineage>
</organism>
<dbReference type="Gene3D" id="3.20.20.70">
    <property type="entry name" value="Aldolase class I"/>
    <property type="match status" value="1"/>
</dbReference>
<evidence type="ECO:0000256" key="5">
    <source>
        <dbReference type="ARBA" id="ARBA00023004"/>
    </source>
</evidence>
<dbReference type="InterPro" id="IPR013785">
    <property type="entry name" value="Aldolase_TIM"/>
</dbReference>
<keyword evidence="4" id="KW-0479">Metal-binding</keyword>
<dbReference type="PANTHER" id="PTHR43583">
    <property type="entry name" value="2-IMINOACETATE SYNTHASE"/>
    <property type="match status" value="1"/>
</dbReference>
<evidence type="ECO:0000313" key="8">
    <source>
        <dbReference type="EMBL" id="RFU93876.1"/>
    </source>
</evidence>
<comment type="caution">
    <text evidence="8">The sequence shown here is derived from an EMBL/GenBank/DDBJ whole genome shotgun (WGS) entry which is preliminary data.</text>
</comment>
<dbReference type="Pfam" id="PF04055">
    <property type="entry name" value="Radical_SAM"/>
    <property type="match status" value="1"/>
</dbReference>
<gene>
    <name evidence="8" type="primary">hydG</name>
    <name evidence="8" type="ORF">DYP60_12490</name>
</gene>
<dbReference type="Proteomes" id="UP000264002">
    <property type="component" value="Unassembled WGS sequence"/>
</dbReference>
<dbReference type="InterPro" id="IPR034428">
    <property type="entry name" value="ThiH/NoCL/HydG-like"/>
</dbReference>
<keyword evidence="5" id="KW-0408">Iron</keyword>
<dbReference type="GO" id="GO:0046872">
    <property type="term" value="F:metal ion binding"/>
    <property type="evidence" value="ECO:0007669"/>
    <property type="project" value="UniProtKB-KW"/>
</dbReference>
<dbReference type="GO" id="GO:0044272">
    <property type="term" value="P:sulfur compound biosynthetic process"/>
    <property type="evidence" value="ECO:0007669"/>
    <property type="project" value="UniProtKB-ARBA"/>
</dbReference>
<keyword evidence="6" id="KW-0411">Iron-sulfur</keyword>
<evidence type="ECO:0000313" key="9">
    <source>
        <dbReference type="Proteomes" id="UP000264002"/>
    </source>
</evidence>
<evidence type="ECO:0000256" key="3">
    <source>
        <dbReference type="ARBA" id="ARBA00022691"/>
    </source>
</evidence>
<keyword evidence="9" id="KW-1185">Reference proteome</keyword>
<dbReference type="SFLD" id="SFLDS00029">
    <property type="entry name" value="Radical_SAM"/>
    <property type="match status" value="1"/>
</dbReference>
<comment type="cofactor">
    <cofactor evidence="1">
        <name>[4Fe-4S] cluster</name>
        <dbReference type="ChEBI" id="CHEBI:49883"/>
    </cofactor>
</comment>
<evidence type="ECO:0000256" key="6">
    <source>
        <dbReference type="ARBA" id="ARBA00023014"/>
    </source>
</evidence>
<evidence type="ECO:0000256" key="4">
    <source>
        <dbReference type="ARBA" id="ARBA00022723"/>
    </source>
</evidence>
<protein>
    <submittedName>
        <fullName evidence="8">[FeFe] hydrogenase H-cluster radical SAM maturase HydG</fullName>
    </submittedName>
</protein>
<evidence type="ECO:0000259" key="7">
    <source>
        <dbReference type="PROSITE" id="PS51918"/>
    </source>
</evidence>
<dbReference type="InterPro" id="IPR058240">
    <property type="entry name" value="rSAM_sf"/>
</dbReference>
<dbReference type="InterPro" id="IPR010722">
    <property type="entry name" value="BATS_dom"/>
</dbReference>
<name>A0A372MF04_9SPIR</name>
<proteinExistence type="predicted"/>
<reference evidence="8 9" key="2">
    <citation type="submission" date="2018-09" db="EMBL/GenBank/DDBJ databases">
        <title>Genome of Sphaerochaeta halotolerans strain 4-11.</title>
        <authorList>
            <person name="Nazina T.N."/>
            <person name="Sokolova D.S."/>
        </authorList>
    </citation>
    <scope>NUCLEOTIDE SEQUENCE [LARGE SCALE GENOMIC DNA]</scope>
    <source>
        <strain evidence="8 9">4-11</strain>
    </source>
</reference>
<dbReference type="SMART" id="SM00876">
    <property type="entry name" value="BATS"/>
    <property type="match status" value="1"/>
</dbReference>
<dbReference type="InterPro" id="IPR007197">
    <property type="entry name" value="rSAM"/>
</dbReference>
<reference evidence="9" key="1">
    <citation type="submission" date="2018-08" db="EMBL/GenBank/DDBJ databases">
        <authorList>
            <person name="Grouzdev D.S."/>
            <person name="Krutkina M.S."/>
        </authorList>
    </citation>
    <scope>NUCLEOTIDE SEQUENCE [LARGE SCALE GENOMIC DNA]</scope>
    <source>
        <strain evidence="9">4-11</strain>
    </source>
</reference>
<dbReference type="SUPFAM" id="SSF102114">
    <property type="entry name" value="Radical SAM enzymes"/>
    <property type="match status" value="1"/>
</dbReference>
<dbReference type="GO" id="GO:0042364">
    <property type="term" value="P:water-soluble vitamin biosynthetic process"/>
    <property type="evidence" value="ECO:0007669"/>
    <property type="project" value="UniProtKB-ARBA"/>
</dbReference>
<dbReference type="PANTHER" id="PTHR43583:SF2">
    <property type="entry name" value="THIAZOLE BIOSYNTHESIS PROTEIN"/>
    <property type="match status" value="1"/>
</dbReference>
<dbReference type="GO" id="GO:0003824">
    <property type="term" value="F:catalytic activity"/>
    <property type="evidence" value="ECO:0007669"/>
    <property type="project" value="InterPro"/>
</dbReference>
<dbReference type="SFLD" id="SFLDG01060">
    <property type="entry name" value="BATS_domain_containing"/>
    <property type="match status" value="1"/>
</dbReference>
<dbReference type="Pfam" id="PF06968">
    <property type="entry name" value="BATS"/>
    <property type="match status" value="1"/>
</dbReference>
<dbReference type="PROSITE" id="PS51918">
    <property type="entry name" value="RADICAL_SAM"/>
    <property type="match status" value="1"/>
</dbReference>
<dbReference type="NCBIfam" id="TIGR03955">
    <property type="entry name" value="rSAM_HydG"/>
    <property type="match status" value="1"/>
</dbReference>
<dbReference type="AlphaFoldDB" id="A0A372MF04"/>
<dbReference type="RefSeq" id="WP_117331348.1">
    <property type="nucleotide sequence ID" value="NZ_QUWK01000016.1"/>
</dbReference>
<evidence type="ECO:0000256" key="1">
    <source>
        <dbReference type="ARBA" id="ARBA00001966"/>
    </source>
</evidence>
<dbReference type="SFLD" id="SFLDG01081">
    <property type="entry name" value="cleavage_of_the_Ca-Cb_bond_in"/>
    <property type="match status" value="1"/>
</dbReference>
<evidence type="ECO:0000256" key="2">
    <source>
        <dbReference type="ARBA" id="ARBA00022485"/>
    </source>
</evidence>
<sequence>MSAHTPQSIRAWKEQLIHQDEIDRYLVDGKDFIDEEQINAALEKNRHSDPSRIREIIAKAFSIELMSSEDVAALLQVTDPDLRNEIAEAAKEIKKQVYDNRVVTFAPLYCGSKCVNRCAYCGFRSDNKSVIRKVLTMDEIREETRVLAGTIGHKRLIIVFGEHPETDADYIAETMNTIYEVKVPVRNGMGEIRRVNVNAAPLPIQDLKKLQKAGIGTFQVFQETYHHETYSKVHPSDTLKGNYRWRLYALHRAMDAGIDDVAIGALFGLYDWKFEVMGMVAHARDLERLYNIGPHTISFPRLTPAVGTNFDHSKHQVSDEDFTHLIAVLRLAIPYAGMIITNRETPQIMESVIDMCTQRDAESKIGIGDYADTYRKEQIAEREQFMLNDTSSLDQVIQKLAKSGHITSFCTAGYRCGRTGDKIMGLLKSGKEGCFCKLNAVLTFQEWLEDFASEETKEIGEKLIQQEIAEIRERVPKDFSQASFTKFLADYKKIQHGERDLYF</sequence>
<keyword evidence="2" id="KW-0004">4Fe-4S</keyword>
<dbReference type="EMBL" id="QUWK01000016">
    <property type="protein sequence ID" value="RFU93876.1"/>
    <property type="molecule type" value="Genomic_DNA"/>
</dbReference>
<dbReference type="GO" id="GO:0051539">
    <property type="term" value="F:4 iron, 4 sulfur cluster binding"/>
    <property type="evidence" value="ECO:0007669"/>
    <property type="project" value="UniProtKB-KW"/>
</dbReference>
<dbReference type="CDD" id="cd01335">
    <property type="entry name" value="Radical_SAM"/>
    <property type="match status" value="1"/>
</dbReference>
<accession>A0A372MF04</accession>
<keyword evidence="3" id="KW-0949">S-adenosyl-L-methionine</keyword>
<feature type="domain" description="Radical SAM core" evidence="7">
    <location>
        <begin position="98"/>
        <end position="336"/>
    </location>
</feature>